<feature type="compositionally biased region" description="Acidic residues" evidence="1">
    <location>
        <begin position="90"/>
        <end position="107"/>
    </location>
</feature>
<gene>
    <name evidence="2" type="ORF">BN946_scf185007.g238</name>
</gene>
<reference evidence="2" key="1">
    <citation type="submission" date="2014-01" db="EMBL/GenBank/DDBJ databases">
        <title>The genome of the white-rot fungus Pycnoporus cinnabarinus: a basidiomycete model with a versatile arsenal for lignocellulosic biomass breakdown.</title>
        <authorList>
            <person name="Levasseur A."/>
            <person name="Lomascolo A."/>
            <person name="Ruiz-Duenas F.J."/>
            <person name="Uzan E."/>
            <person name="Piumi F."/>
            <person name="Kues U."/>
            <person name="Ram A.F.J."/>
            <person name="Murat C."/>
            <person name="Haon M."/>
            <person name="Benoit I."/>
            <person name="Arfi Y."/>
            <person name="Chevret D."/>
            <person name="Drula E."/>
            <person name="Kwon M.J."/>
            <person name="Gouret P."/>
            <person name="Lesage-Meessen L."/>
            <person name="Lombard V."/>
            <person name="Mariette J."/>
            <person name="Noirot C."/>
            <person name="Park J."/>
            <person name="Patyshakuliyeva A."/>
            <person name="Wieneger R.A.B."/>
            <person name="Wosten H.A.B."/>
            <person name="Martin F."/>
            <person name="Coutinho P.M."/>
            <person name="de Vries R."/>
            <person name="Martinez A.T."/>
            <person name="Klopp C."/>
            <person name="Pontarotti P."/>
            <person name="Henrissat B."/>
            <person name="Record E."/>
        </authorList>
    </citation>
    <scope>NUCLEOTIDE SEQUENCE [LARGE SCALE GENOMIC DNA]</scope>
    <source>
        <strain evidence="2">BRFM137</strain>
    </source>
</reference>
<feature type="compositionally biased region" description="Polar residues" evidence="1">
    <location>
        <begin position="136"/>
        <end position="146"/>
    </location>
</feature>
<organism evidence="2 3">
    <name type="scientific">Pycnoporus cinnabarinus</name>
    <name type="common">Cinnabar-red polypore</name>
    <name type="synonym">Trametes cinnabarina</name>
    <dbReference type="NCBI Taxonomy" id="5643"/>
    <lineage>
        <taxon>Eukaryota</taxon>
        <taxon>Fungi</taxon>
        <taxon>Dikarya</taxon>
        <taxon>Basidiomycota</taxon>
        <taxon>Agaricomycotina</taxon>
        <taxon>Agaricomycetes</taxon>
        <taxon>Polyporales</taxon>
        <taxon>Polyporaceae</taxon>
        <taxon>Trametes</taxon>
    </lineage>
</organism>
<name>A0A060SL69_PYCCI</name>
<feature type="region of interest" description="Disordered" evidence="1">
    <location>
        <begin position="63"/>
        <end position="185"/>
    </location>
</feature>
<feature type="compositionally biased region" description="Polar residues" evidence="1">
    <location>
        <begin position="168"/>
        <end position="185"/>
    </location>
</feature>
<feature type="region of interest" description="Disordered" evidence="1">
    <location>
        <begin position="1"/>
        <end position="25"/>
    </location>
</feature>
<evidence type="ECO:0000313" key="3">
    <source>
        <dbReference type="Proteomes" id="UP000029665"/>
    </source>
</evidence>
<evidence type="ECO:0000313" key="2">
    <source>
        <dbReference type="EMBL" id="CDO73183.1"/>
    </source>
</evidence>
<dbReference type="Proteomes" id="UP000029665">
    <property type="component" value="Unassembled WGS sequence"/>
</dbReference>
<dbReference type="HOGENOM" id="CLU_1462052_0_0_1"/>
<dbReference type="EMBL" id="CCBP010000119">
    <property type="protein sequence ID" value="CDO73183.1"/>
    <property type="molecule type" value="Genomic_DNA"/>
</dbReference>
<dbReference type="OrthoDB" id="2804517at2759"/>
<keyword evidence="3" id="KW-1185">Reference proteome</keyword>
<evidence type="ECO:0000256" key="1">
    <source>
        <dbReference type="SAM" id="MobiDB-lite"/>
    </source>
</evidence>
<comment type="caution">
    <text evidence="2">The sequence shown here is derived from an EMBL/GenBank/DDBJ whole genome shotgun (WGS) entry which is preliminary data.</text>
</comment>
<proteinExistence type="predicted"/>
<protein>
    <submittedName>
        <fullName evidence="2">Uncharacterized protein</fullName>
    </submittedName>
</protein>
<dbReference type="AlphaFoldDB" id="A0A060SL69"/>
<accession>A0A060SL69</accession>
<sequence>MPNAKPSKPVRRTDPYQAPYYFPTPLSPDAATYVQELRAERQGVRATSDPTTFRQYWEPIILPSPRASPRSKVQPLPPVDPEAEVVTSESPEEPVEPQAEAEPEFEQGGETAKRPREMHHRWSWHLPLVRPHMSRRMQSSESTQQGAPPLEKRNSAMLLFGHHRRRNGTASEDLQSKSTPVSQPA</sequence>